<proteinExistence type="predicted"/>
<evidence type="ECO:0000313" key="1">
    <source>
        <dbReference type="EMBL" id="CAD8129212.1"/>
    </source>
</evidence>
<comment type="caution">
    <text evidence="1">The sequence shown here is derived from an EMBL/GenBank/DDBJ whole genome shotgun (WGS) entry which is preliminary data.</text>
</comment>
<gene>
    <name evidence="1" type="ORF">PSON_ATCC_30995.1.T2100027</name>
</gene>
<reference evidence="1" key="1">
    <citation type="submission" date="2021-01" db="EMBL/GenBank/DDBJ databases">
        <authorList>
            <consortium name="Genoscope - CEA"/>
            <person name="William W."/>
        </authorList>
    </citation>
    <scope>NUCLEOTIDE SEQUENCE</scope>
</reference>
<name>A0A8S1RPE3_9CILI</name>
<accession>A0A8S1RPE3</accession>
<dbReference type="OrthoDB" id="504170at2759"/>
<evidence type="ECO:0000313" key="2">
    <source>
        <dbReference type="Proteomes" id="UP000692954"/>
    </source>
</evidence>
<dbReference type="Proteomes" id="UP000692954">
    <property type="component" value="Unassembled WGS sequence"/>
</dbReference>
<dbReference type="EMBL" id="CAJJDN010000210">
    <property type="protein sequence ID" value="CAD8129212.1"/>
    <property type="molecule type" value="Genomic_DNA"/>
</dbReference>
<sequence>MNHAKKVLVHQIAQHKIISNHKSKFVQYLNVKKRKQRIERKMQQGLSAYSIFQEKFVSFNQYRELSNISKAINEQLWQKLRKCATLIQFKEDYTIDKVYWEKQLCKRVLDYKQINKEIVWHKKYLKIKNSETGRIALVKEMTIMRKINHKDLILIHDYEESSSGFKHNSQINLQKKVEDYKFISWFLIQSRDKMKSQQIMINKFQQYNFKRES</sequence>
<keyword evidence="2" id="KW-1185">Reference proteome</keyword>
<dbReference type="AlphaFoldDB" id="A0A8S1RPE3"/>
<protein>
    <submittedName>
        <fullName evidence="1">Uncharacterized protein</fullName>
    </submittedName>
</protein>
<organism evidence="1 2">
    <name type="scientific">Paramecium sonneborni</name>
    <dbReference type="NCBI Taxonomy" id="65129"/>
    <lineage>
        <taxon>Eukaryota</taxon>
        <taxon>Sar</taxon>
        <taxon>Alveolata</taxon>
        <taxon>Ciliophora</taxon>
        <taxon>Intramacronucleata</taxon>
        <taxon>Oligohymenophorea</taxon>
        <taxon>Peniculida</taxon>
        <taxon>Parameciidae</taxon>
        <taxon>Paramecium</taxon>
    </lineage>
</organism>